<protein>
    <recommendedName>
        <fullName evidence="4 5">Flagellar hook-basal body complex protein FliE</fullName>
    </recommendedName>
</protein>
<keyword evidence="7" id="KW-1185">Reference proteome</keyword>
<evidence type="ECO:0000313" key="7">
    <source>
        <dbReference type="Proteomes" id="UP000199584"/>
    </source>
</evidence>
<keyword evidence="3 4" id="KW-0975">Bacterial flagellum</keyword>
<comment type="subcellular location">
    <subcellularLocation>
        <location evidence="1 4">Bacterial flagellum basal body</location>
    </subcellularLocation>
</comment>
<dbReference type="GO" id="GO:0005198">
    <property type="term" value="F:structural molecule activity"/>
    <property type="evidence" value="ECO:0007669"/>
    <property type="project" value="UniProtKB-UniRule"/>
</dbReference>
<keyword evidence="6" id="KW-0969">Cilium</keyword>
<evidence type="ECO:0000256" key="5">
    <source>
        <dbReference type="NCBIfam" id="TIGR00205"/>
    </source>
</evidence>
<dbReference type="GO" id="GO:0071973">
    <property type="term" value="P:bacterial-type flagellum-dependent cell motility"/>
    <property type="evidence" value="ECO:0007669"/>
    <property type="project" value="InterPro"/>
</dbReference>
<sequence>MKILPAALPLQLEPVNQTPGNTKTASNSFNNVFDKALENLNSSQLNSEETVKKFLTGEVKDLHTVMIALEEAKLTMQLAVEVRNKLIEAYQEMSRMQI</sequence>
<keyword evidence="6" id="KW-0282">Flagellum</keyword>
<evidence type="ECO:0000256" key="4">
    <source>
        <dbReference type="HAMAP-Rule" id="MF_00724"/>
    </source>
</evidence>
<name>A0A1I6CV26_9FIRM</name>
<evidence type="ECO:0000313" key="6">
    <source>
        <dbReference type="EMBL" id="SFQ97010.1"/>
    </source>
</evidence>
<gene>
    <name evidence="4" type="primary">fliE</name>
    <name evidence="6" type="ORF">SAMN05660706_102102</name>
</gene>
<dbReference type="GO" id="GO:0003774">
    <property type="term" value="F:cytoskeletal motor activity"/>
    <property type="evidence" value="ECO:0007669"/>
    <property type="project" value="InterPro"/>
</dbReference>
<dbReference type="PANTHER" id="PTHR34653:SF1">
    <property type="entry name" value="FLAGELLAR HOOK-BASAL BODY COMPLEX PROTEIN FLIE"/>
    <property type="match status" value="1"/>
</dbReference>
<dbReference type="AlphaFoldDB" id="A0A1I6CV26"/>
<evidence type="ECO:0000256" key="1">
    <source>
        <dbReference type="ARBA" id="ARBA00004117"/>
    </source>
</evidence>
<evidence type="ECO:0000256" key="2">
    <source>
        <dbReference type="ARBA" id="ARBA00009272"/>
    </source>
</evidence>
<evidence type="ECO:0000256" key="3">
    <source>
        <dbReference type="ARBA" id="ARBA00023143"/>
    </source>
</evidence>
<dbReference type="RefSeq" id="WP_092481772.1">
    <property type="nucleotide sequence ID" value="NZ_FOYM01000002.1"/>
</dbReference>
<dbReference type="HAMAP" id="MF_00724">
    <property type="entry name" value="FliE"/>
    <property type="match status" value="1"/>
</dbReference>
<proteinExistence type="inferred from homology"/>
<dbReference type="EMBL" id="FOYM01000002">
    <property type="protein sequence ID" value="SFQ97010.1"/>
    <property type="molecule type" value="Genomic_DNA"/>
</dbReference>
<dbReference type="GO" id="GO:0009425">
    <property type="term" value="C:bacterial-type flagellum basal body"/>
    <property type="evidence" value="ECO:0007669"/>
    <property type="project" value="UniProtKB-SubCell"/>
</dbReference>
<keyword evidence="6" id="KW-0966">Cell projection</keyword>
<accession>A0A1I6CV26</accession>
<dbReference type="Proteomes" id="UP000199584">
    <property type="component" value="Unassembled WGS sequence"/>
</dbReference>
<dbReference type="PRINTS" id="PR01006">
    <property type="entry name" value="FLGHOOKFLIE"/>
</dbReference>
<dbReference type="OrthoDB" id="9812413at2"/>
<dbReference type="NCBIfam" id="TIGR00205">
    <property type="entry name" value="fliE"/>
    <property type="match status" value="1"/>
</dbReference>
<dbReference type="STRING" id="39060.SAMN05660706_102102"/>
<dbReference type="Pfam" id="PF02049">
    <property type="entry name" value="FliE"/>
    <property type="match status" value="1"/>
</dbReference>
<reference evidence="7" key="1">
    <citation type="submission" date="2016-10" db="EMBL/GenBank/DDBJ databases">
        <authorList>
            <person name="Varghese N."/>
            <person name="Submissions S."/>
        </authorList>
    </citation>
    <scope>NUCLEOTIDE SEQUENCE [LARGE SCALE GENOMIC DNA]</scope>
    <source>
        <strain evidence="7">DSM 3669</strain>
    </source>
</reference>
<dbReference type="PANTHER" id="PTHR34653">
    <property type="match status" value="1"/>
</dbReference>
<organism evidence="6 7">
    <name type="scientific">Desulfoscipio geothermicus DSM 3669</name>
    <dbReference type="NCBI Taxonomy" id="1121426"/>
    <lineage>
        <taxon>Bacteria</taxon>
        <taxon>Bacillati</taxon>
        <taxon>Bacillota</taxon>
        <taxon>Clostridia</taxon>
        <taxon>Eubacteriales</taxon>
        <taxon>Desulfallaceae</taxon>
        <taxon>Desulfoscipio</taxon>
    </lineage>
</organism>
<dbReference type="InterPro" id="IPR001624">
    <property type="entry name" value="FliE"/>
</dbReference>
<comment type="similarity">
    <text evidence="2 4">Belongs to the FliE family.</text>
</comment>